<reference evidence="3 4" key="1">
    <citation type="submission" date="2018-09" db="EMBL/GenBank/DDBJ databases">
        <title>Comparative Genomic Analysis of Eight Novel Haloalkaliphilic Bacteriophages from Lake Elmenteita, Kenya.</title>
        <authorList>
            <person name="Akhwale J.K."/>
        </authorList>
    </citation>
    <scope>NUCLEOTIDE SEQUENCE [LARGE SCALE GENOMIC DNA]</scope>
</reference>
<dbReference type="Proteomes" id="UP000275028">
    <property type="component" value="Segment"/>
</dbReference>
<gene>
    <name evidence="3" type="ORF">BboS125_00070</name>
</gene>
<feature type="region of interest" description="Disordered" evidence="2">
    <location>
        <begin position="194"/>
        <end position="242"/>
    </location>
</feature>
<evidence type="ECO:0000313" key="3">
    <source>
        <dbReference type="EMBL" id="AYP68439.1"/>
    </source>
</evidence>
<keyword evidence="1" id="KW-0175">Coiled coil</keyword>
<name>A0A3G3BVZ2_9CAUD</name>
<evidence type="ECO:0000256" key="2">
    <source>
        <dbReference type="SAM" id="MobiDB-lite"/>
    </source>
</evidence>
<proteinExistence type="predicted"/>
<accession>A0A3G3BVZ2</accession>
<sequence length="258" mass="27858">MNELKKLQNAYKAGKLSKEQYQKAVKDLLDEEELTQEEYDDAVDFDPKGDDDTAIYSQADVDRIVLRKAQQKVKQILKDAGVDVDSIPKKDLFTKLAEVVKDGNAAGEGTVDQKELADLRTKVKGVDDLKATNQKLAVENAVLKAAGKYQPYNANQVVRALNMDYADLLEYDDETGAIIQKSVDKALKRIATAEPNLFQAPEGEGTEGGGNNDDDLGGGTFKGKPPGGAGTGGSNKEAEKLAKKKAEALAMLGIKPQN</sequence>
<evidence type="ECO:0000313" key="4">
    <source>
        <dbReference type="Proteomes" id="UP000275028"/>
    </source>
</evidence>
<keyword evidence="4" id="KW-1185">Reference proteome</keyword>
<feature type="coiled-coil region" evidence="1">
    <location>
        <begin position="4"/>
        <end position="38"/>
    </location>
</feature>
<feature type="compositionally biased region" description="Gly residues" evidence="2">
    <location>
        <begin position="206"/>
        <end position="233"/>
    </location>
</feature>
<protein>
    <submittedName>
        <fullName evidence="3">Uncharacterized protein</fullName>
    </submittedName>
</protein>
<dbReference type="EMBL" id="MH884509">
    <property type="protein sequence ID" value="AYP68439.1"/>
    <property type="molecule type" value="Genomic_DNA"/>
</dbReference>
<evidence type="ECO:0000256" key="1">
    <source>
        <dbReference type="SAM" id="Coils"/>
    </source>
</evidence>
<organism evidence="3 4">
    <name type="scientific">Bacillus phage vB_BboS-125</name>
    <dbReference type="NCBI Taxonomy" id="2419618"/>
    <lineage>
        <taxon>Viruses</taxon>
        <taxon>Duplodnaviria</taxon>
        <taxon>Heunggongvirae</taxon>
        <taxon>Uroviricota</taxon>
        <taxon>Caudoviricetes</taxon>
        <taxon>Elmenteitavirus</taxon>
        <taxon>Elmenteitavirus ev125</taxon>
    </lineage>
</organism>